<dbReference type="InterPro" id="IPR025391">
    <property type="entry name" value="DUF4123"/>
</dbReference>
<name>A0A1M6ZM42_9GAMM</name>
<dbReference type="Proteomes" id="UP000321726">
    <property type="component" value="Unassembled WGS sequence"/>
</dbReference>
<protein>
    <recommendedName>
        <fullName evidence="1">DUF4123 domain-containing protein</fullName>
    </recommendedName>
</protein>
<gene>
    <name evidence="2" type="ORF">HCU01_06700</name>
    <name evidence="3" type="ORF">SAMN05660971_00169</name>
</gene>
<dbReference type="OrthoDB" id="8657003at2"/>
<organism evidence="3 4">
    <name type="scientific">Halomonas cupida</name>
    <dbReference type="NCBI Taxonomy" id="44933"/>
    <lineage>
        <taxon>Bacteria</taxon>
        <taxon>Pseudomonadati</taxon>
        <taxon>Pseudomonadota</taxon>
        <taxon>Gammaproteobacteria</taxon>
        <taxon>Oceanospirillales</taxon>
        <taxon>Halomonadaceae</taxon>
        <taxon>Halomonas</taxon>
    </lineage>
</organism>
<reference evidence="2 5" key="2">
    <citation type="submission" date="2019-07" db="EMBL/GenBank/DDBJ databases">
        <title>Whole genome shotgun sequence of Halomonas cupida NBRC 102219.</title>
        <authorList>
            <person name="Hosoyama A."/>
            <person name="Uohara A."/>
            <person name="Ohji S."/>
            <person name="Ichikawa N."/>
        </authorList>
    </citation>
    <scope>NUCLEOTIDE SEQUENCE [LARGE SCALE GENOMIC DNA]</scope>
    <source>
        <strain evidence="2 5">NBRC 102219</strain>
    </source>
</reference>
<proteinExistence type="predicted"/>
<keyword evidence="5" id="KW-1185">Reference proteome</keyword>
<feature type="domain" description="DUF4123" evidence="1">
    <location>
        <begin position="84"/>
        <end position="147"/>
    </location>
</feature>
<evidence type="ECO:0000313" key="3">
    <source>
        <dbReference type="EMBL" id="SHL31517.1"/>
    </source>
</evidence>
<evidence type="ECO:0000313" key="5">
    <source>
        <dbReference type="Proteomes" id="UP000321726"/>
    </source>
</evidence>
<dbReference type="RefSeq" id="WP_073433139.1">
    <property type="nucleotide sequence ID" value="NZ_BJXU01000022.1"/>
</dbReference>
<dbReference type="AlphaFoldDB" id="A0A1M6ZM42"/>
<dbReference type="Pfam" id="PF13503">
    <property type="entry name" value="DUF4123"/>
    <property type="match status" value="1"/>
</dbReference>
<reference evidence="3 4" key="1">
    <citation type="submission" date="2016-11" db="EMBL/GenBank/DDBJ databases">
        <authorList>
            <person name="Jaros S."/>
            <person name="Januszkiewicz K."/>
            <person name="Wedrychowicz H."/>
        </authorList>
    </citation>
    <scope>NUCLEOTIDE SEQUENCE [LARGE SCALE GENOMIC DNA]</scope>
    <source>
        <strain evidence="3 4">DSM 4740</strain>
    </source>
</reference>
<dbReference type="EMBL" id="BJXU01000022">
    <property type="protein sequence ID" value="GEN22721.1"/>
    <property type="molecule type" value="Genomic_DNA"/>
</dbReference>
<dbReference type="STRING" id="44933.SAMN05660971_00169"/>
<accession>A0A1M6ZM42</accession>
<dbReference type="Proteomes" id="UP000184123">
    <property type="component" value="Unassembled WGS sequence"/>
</dbReference>
<sequence>MESAVSAEPLLTSLSRREGSALYCLIDPGNAPDRVLTREQREDCGVIRNPFFDDPLAKRLYLQPVAKVDDDLLALVKREHRALPPRRTQPVAFCGWISTREDIRTVAAYMEKQLTVVSPQGKACLFRFHDPRVLERLEDILEPWQLSRLLGPVDSWWYFDHQKRLRELSPHGERRGLGRLNLREAQWQAIKRIADINHILELWNSMGIENGYIASPADIDQLMVTAEGYGLHEYDDVSLFAVHGLLTGIEFHQHPRIRQLLRSMSAGRDYSMVTECLEDDDWERIARECRENTHVRHL</sequence>
<dbReference type="EMBL" id="FRCA01000001">
    <property type="protein sequence ID" value="SHL31517.1"/>
    <property type="molecule type" value="Genomic_DNA"/>
</dbReference>
<evidence type="ECO:0000313" key="2">
    <source>
        <dbReference type="EMBL" id="GEN22721.1"/>
    </source>
</evidence>
<evidence type="ECO:0000313" key="4">
    <source>
        <dbReference type="Proteomes" id="UP000184123"/>
    </source>
</evidence>
<evidence type="ECO:0000259" key="1">
    <source>
        <dbReference type="Pfam" id="PF13503"/>
    </source>
</evidence>